<evidence type="ECO:0000313" key="1">
    <source>
        <dbReference type="EMBL" id="KZN44570.1"/>
    </source>
</evidence>
<evidence type="ECO:0008006" key="3">
    <source>
        <dbReference type="Google" id="ProtNLM"/>
    </source>
</evidence>
<evidence type="ECO:0000313" key="2">
    <source>
        <dbReference type="Proteomes" id="UP000076503"/>
    </source>
</evidence>
<name>A0A166ZQZ1_9GAMM</name>
<sequence>MIEDDELSFYPQERQPLCFDPIIAKLGDEVRDQILLQSLYKYINDIVIFETEIVNKTALDIAKGRFPFEFSFDARYDAMSVVIDEDYHAFVAMDFQNQLELQTGIKPFQTFDEIELSRAIPRAVHSLSDPAHKAGMELIAVAISENTVTSDVAAFASDKSVKRSIKGIMADHLADEGRHSRFWIELVKIYWQEVDEVTRIAIGEAIPKFLAQYLTNEIQKEFDTALIAQLSLPQVVQKRVMDNLVGSYPITSQHPMIANIRRFFNASGLLEHEPTRMQLQQYLAG</sequence>
<proteinExistence type="predicted"/>
<dbReference type="GO" id="GO:0016491">
    <property type="term" value="F:oxidoreductase activity"/>
    <property type="evidence" value="ECO:0007669"/>
    <property type="project" value="InterPro"/>
</dbReference>
<comment type="caution">
    <text evidence="1">The sequence shown here is derived from an EMBL/GenBank/DDBJ whole genome shotgun (WGS) entry which is preliminary data.</text>
</comment>
<organism evidence="1 2">
    <name type="scientific">Pseudoalteromonas luteoviolacea H33</name>
    <dbReference type="NCBI Taxonomy" id="1365251"/>
    <lineage>
        <taxon>Bacteria</taxon>
        <taxon>Pseudomonadati</taxon>
        <taxon>Pseudomonadota</taxon>
        <taxon>Gammaproteobacteria</taxon>
        <taxon>Alteromonadales</taxon>
        <taxon>Pseudoalteromonadaceae</taxon>
        <taxon>Pseudoalteromonas</taxon>
    </lineage>
</organism>
<accession>A0A166ZQZ1</accession>
<dbReference type="InterPro" id="IPR025859">
    <property type="entry name" value="AurF/CmlI"/>
</dbReference>
<dbReference type="EMBL" id="AUXZ01000141">
    <property type="protein sequence ID" value="KZN44570.1"/>
    <property type="molecule type" value="Genomic_DNA"/>
</dbReference>
<dbReference type="Gene3D" id="1.10.620.20">
    <property type="entry name" value="Ribonucleotide Reductase, subunit A"/>
    <property type="match status" value="1"/>
</dbReference>
<dbReference type="AlphaFoldDB" id="A0A166ZQZ1"/>
<dbReference type="Pfam" id="PF11583">
    <property type="entry name" value="AurF"/>
    <property type="match status" value="1"/>
</dbReference>
<reference evidence="1 2" key="1">
    <citation type="submission" date="2013-07" db="EMBL/GenBank/DDBJ databases">
        <title>Comparative Genomic and Metabolomic Analysis of Twelve Strains of Pseudoalteromonas luteoviolacea.</title>
        <authorList>
            <person name="Vynne N.G."/>
            <person name="Mansson M."/>
            <person name="Gram L."/>
        </authorList>
    </citation>
    <scope>NUCLEOTIDE SEQUENCE [LARGE SCALE GENOMIC DNA]</scope>
    <source>
        <strain evidence="1 2">H33</strain>
    </source>
</reference>
<dbReference type="InterPro" id="IPR012348">
    <property type="entry name" value="RNR-like"/>
</dbReference>
<dbReference type="PATRIC" id="fig|1365251.3.peg.5350"/>
<gene>
    <name evidence="1" type="ORF">N476_06105</name>
</gene>
<dbReference type="Proteomes" id="UP000076503">
    <property type="component" value="Unassembled WGS sequence"/>
</dbReference>
<protein>
    <recommendedName>
        <fullName evidence="3">p-aminobenzoate N-oxygenase AurF</fullName>
    </recommendedName>
</protein>